<evidence type="ECO:0000256" key="4">
    <source>
        <dbReference type="ARBA" id="ARBA00022777"/>
    </source>
</evidence>
<keyword evidence="2" id="KW-0808">Transferase</keyword>
<evidence type="ECO:0000256" key="2">
    <source>
        <dbReference type="ARBA" id="ARBA00022679"/>
    </source>
</evidence>
<evidence type="ECO:0000256" key="6">
    <source>
        <dbReference type="SAM" id="MobiDB-lite"/>
    </source>
</evidence>
<feature type="compositionally biased region" description="Basic and acidic residues" evidence="6">
    <location>
        <begin position="240"/>
        <end position="265"/>
    </location>
</feature>
<feature type="region of interest" description="Disordered" evidence="6">
    <location>
        <begin position="228"/>
        <end position="280"/>
    </location>
</feature>
<evidence type="ECO:0000256" key="3">
    <source>
        <dbReference type="ARBA" id="ARBA00022741"/>
    </source>
</evidence>
<dbReference type="GO" id="GO:0004674">
    <property type="term" value="F:protein serine/threonine kinase activity"/>
    <property type="evidence" value="ECO:0007669"/>
    <property type="project" value="UniProtKB-KW"/>
</dbReference>
<feature type="compositionally biased region" description="Basic residues" evidence="6">
    <location>
        <begin position="319"/>
        <end position="329"/>
    </location>
</feature>
<name>A0A0G4G0R0_9ALVE</name>
<feature type="domain" description="Protein kinase" evidence="7">
    <location>
        <begin position="1537"/>
        <end position="1939"/>
    </location>
</feature>
<feature type="compositionally biased region" description="Basic and acidic residues" evidence="6">
    <location>
        <begin position="521"/>
        <end position="552"/>
    </location>
</feature>
<feature type="compositionally biased region" description="Basic and acidic residues" evidence="6">
    <location>
        <begin position="564"/>
        <end position="574"/>
    </location>
</feature>
<dbReference type="InterPro" id="IPR011009">
    <property type="entry name" value="Kinase-like_dom_sf"/>
</dbReference>
<evidence type="ECO:0000256" key="5">
    <source>
        <dbReference type="ARBA" id="ARBA00022840"/>
    </source>
</evidence>
<dbReference type="Pfam" id="PF00069">
    <property type="entry name" value="Pkinase"/>
    <property type="match status" value="1"/>
</dbReference>
<feature type="compositionally biased region" description="Polar residues" evidence="6">
    <location>
        <begin position="1390"/>
        <end position="1411"/>
    </location>
</feature>
<feature type="compositionally biased region" description="Basic and acidic residues" evidence="6">
    <location>
        <begin position="662"/>
        <end position="674"/>
    </location>
</feature>
<feature type="region of interest" description="Disordered" evidence="6">
    <location>
        <begin position="1245"/>
        <end position="1461"/>
    </location>
</feature>
<feature type="compositionally biased region" description="Polar residues" evidence="6">
    <location>
        <begin position="764"/>
        <end position="781"/>
    </location>
</feature>
<organism evidence="8">
    <name type="scientific">Chromera velia CCMP2878</name>
    <dbReference type="NCBI Taxonomy" id="1169474"/>
    <lineage>
        <taxon>Eukaryota</taxon>
        <taxon>Sar</taxon>
        <taxon>Alveolata</taxon>
        <taxon>Colpodellida</taxon>
        <taxon>Chromeraceae</taxon>
        <taxon>Chromera</taxon>
    </lineage>
</organism>
<feature type="compositionally biased region" description="Low complexity" evidence="6">
    <location>
        <begin position="406"/>
        <end position="422"/>
    </location>
</feature>
<keyword evidence="1" id="KW-0723">Serine/threonine-protein kinase</keyword>
<dbReference type="EMBL" id="CDMZ01000784">
    <property type="protein sequence ID" value="CEM21414.1"/>
    <property type="molecule type" value="Genomic_DNA"/>
</dbReference>
<dbReference type="Gene3D" id="1.10.510.10">
    <property type="entry name" value="Transferase(Phosphotransferase) domain 1"/>
    <property type="match status" value="1"/>
</dbReference>
<feature type="region of interest" description="Disordered" evidence="6">
    <location>
        <begin position="1005"/>
        <end position="1026"/>
    </location>
</feature>
<evidence type="ECO:0000259" key="7">
    <source>
        <dbReference type="PROSITE" id="PS50011"/>
    </source>
</evidence>
<feature type="compositionally biased region" description="Basic and acidic residues" evidence="6">
    <location>
        <begin position="1248"/>
        <end position="1269"/>
    </location>
</feature>
<accession>A0A0G4G0R0</accession>
<feature type="compositionally biased region" description="Basic and acidic residues" evidence="6">
    <location>
        <begin position="718"/>
        <end position="752"/>
    </location>
</feature>
<feature type="compositionally biased region" description="Basic and acidic residues" evidence="6">
    <location>
        <begin position="1373"/>
        <end position="1389"/>
    </location>
</feature>
<feature type="compositionally biased region" description="Basic and acidic residues" evidence="6">
    <location>
        <begin position="1005"/>
        <end position="1022"/>
    </location>
</feature>
<sequence length="1992" mass="224503">MLRQERNLRRFLPEGKEAHQFTFTHKDPTDLVDAQYRRKDGGLAKIPLPDDPDPGFFDTLEPCIPCAGRGRIDIHDVAHKHRGVMRAAETVGEAMVMMKDFEKELSHAHQMELEKSQKKKHPWTDFMWLRDVMGVNRLERTRGRKEIVKGYEDRLPNLVDFEVHLNKRTVVGSVNEHAHAKVLMGPARPSKAEFPAPACEFFIIYSKEEHDEAELNERLQNFVDDDACSVTPATSEDDDVHPQSRRKDEDPKLNNNAEFEKEKNDKRKRTPIDPAGDFSLELDENLRPFIEHQRRIKAEEERRKERKVGGRFLTEKEKRRLRRRRRKRQAIAADPRRNLSSSSSPTSSAREEDADEENLRPQQIIARARLAEQMIAEGLIKGGSQRRPPDSKQKGPSSLRDTQGLAASVANANPVPSAAPSNDRTPFPEAAQQSFGDPDEPPSGPDEVESAPSTVKYLGQRAPPPSERDPDRDLLPSSVSVQSARSAGAKLHGSSLPSSSIYPHGGPLSTSSDPVSYRLQGHHELSLTAEDDTHTRDHPRSVFDPPLQRDLKASANLSSSHPPRVIEEQREKAPKLNKSSPAGRGIDPPLFAPSAAAPVALVDAQKKQRDTPKPVVQLHAAGNLSDREEDSSDNEPFKSPREVADPAESSFSSADQCFSLPPKEEKGDARDPADPHSSPAAAKSDPLVPPLPASNSDPAAASSIPSPVSNENATAKDGAVKSDPEVTPRREGGNQERRQSQSDSSSSHKEDSLSLLSPPPKSVHPQNNQEEQGMDPTSNLSPACPQPPPFAELSSPPEGQGEANGLNGPEAPRETDPSTALHLPNSPPPVAAPAGDSPCSSVESEENSGELDSPRKTLLLGSKGSRRTSMLGSNAAFFLGSFTGSLQDSQLSVASVGDSPANLPEDLLGDFDELLGSRLIEAEIFEVDVDDLWPPGQQTCSPLNKEGALVCALRFAGGGHFQRTDWVGSHFQKRLAELSWIGRSEVEKDKTDEIVVNVGKPKARIMPEKKKDEKGNDKKKQEPLPPMPLEELLSYARACENGQVQKLLKLARGTDLRCDRRFEEKELLIKTARRHEVVFKKFVNVLAQRYFPEHVGWSFVGDVVKFARHNRMAYPYPHASFRQWSATPEWAFHRPYRAVNPCVETETQEAKSRVKKSAEKEDKEIERKQKKAEEKRTEEMHARMRGLPAGTKSPTPIALLYKLDYQIMKPGGIVHPAECLNPPPPEPENPAPVLALEDFLSAPAPAEAQKKSEETAGDRGTLEIRHSSDKTYVTVEEGRGSTGSAVGWVDLQEPQMGEMEEPSDATSSSSSHSSSDSLGSSSEGGSRRSSGLVGERSPPVSFSPHPPIESPVQIRPELRDMGLNLAPPSLFAKQKEMDGKVGVRYEQSSDPRGVYSSTAPGSPQVSPTSALKSPGRSPSPRRMRSVLFASKRQEHEYEETLEERKEKQTRGGGGGRTNRSASNLWQTAASLAFHSAIEEEPTNIPTNSQIEKTVKRRRVKRIFYQPFDDPFGNRYMFWIHLDHKGRDQLDGEARQKWIQRREMSTGEKWIEITEEELTEIYANALMRRKERMRSRLASSPRAEGCEVFRRRCIRRRDLKQMEIFFLPVTEEGLRTNPLLGPQYGMTMRECFWLRKLHDMYDDTHTESIIEQAACWDAFDKDWDSCEKRCPPGLYYVRERMKGPFLDRVIEARPVDYDGPNMQIESEVAIFIKQMLDALVHLRRIRLLHRGLWLDSFQFQELPGKDFMLKLVHLHTVIQVDLPTWLPEREPYTYDESGKNPKRKIPKQNLTFTWRGKRGTYFQRKQKLHRIYENPTSRMCFFDHELWNDEDYHFNSELPMHHWAPENFHGKALPSSDVWSIGVMAYYMITRQMPFGDEMEDPLTLYTRVQKGASYMAESKRGLQYWRNMTTPVQDFIEKCLDPDPFTRWSAEDAASHEWLNSPFLDMYAPDLTVKYRHLFPLFYGNEYFDSYMIKDMTNRHSGQYICGPVDYH</sequence>
<dbReference type="PANTHER" id="PTHR24349">
    <property type="entry name" value="SERINE/THREONINE-PROTEIN KINASE"/>
    <property type="match status" value="1"/>
</dbReference>
<evidence type="ECO:0000256" key="1">
    <source>
        <dbReference type="ARBA" id="ARBA00022527"/>
    </source>
</evidence>
<feature type="compositionally biased region" description="Basic and acidic residues" evidence="6">
    <location>
        <begin position="1148"/>
        <end position="1181"/>
    </location>
</feature>
<feature type="compositionally biased region" description="Low complexity" evidence="6">
    <location>
        <begin position="1307"/>
        <end position="1337"/>
    </location>
</feature>
<gene>
    <name evidence="8" type="ORF">Cvel_4011</name>
</gene>
<dbReference type="InterPro" id="IPR000719">
    <property type="entry name" value="Prot_kinase_dom"/>
</dbReference>
<evidence type="ECO:0000313" key="8">
    <source>
        <dbReference type="EMBL" id="CEM21414.1"/>
    </source>
</evidence>
<protein>
    <recommendedName>
        <fullName evidence="7">Protein kinase domain-containing protein</fullName>
    </recommendedName>
</protein>
<dbReference type="SUPFAM" id="SSF56112">
    <property type="entry name" value="Protein kinase-like (PK-like)"/>
    <property type="match status" value="1"/>
</dbReference>
<feature type="compositionally biased region" description="Low complexity" evidence="6">
    <location>
        <begin position="693"/>
        <end position="709"/>
    </location>
</feature>
<proteinExistence type="predicted"/>
<keyword evidence="4" id="KW-0418">Kinase</keyword>
<keyword evidence="5" id="KW-0067">ATP-binding</keyword>
<dbReference type="VEuPathDB" id="CryptoDB:Cvel_4011"/>
<dbReference type="GO" id="GO:0005524">
    <property type="term" value="F:ATP binding"/>
    <property type="evidence" value="ECO:0007669"/>
    <property type="project" value="UniProtKB-KW"/>
</dbReference>
<dbReference type="PROSITE" id="PS50011">
    <property type="entry name" value="PROTEIN_KINASE_DOM"/>
    <property type="match status" value="1"/>
</dbReference>
<feature type="region of interest" description="Disordered" evidence="6">
    <location>
        <begin position="298"/>
        <end position="862"/>
    </location>
</feature>
<feature type="region of interest" description="Disordered" evidence="6">
    <location>
        <begin position="1146"/>
        <end position="1181"/>
    </location>
</feature>
<dbReference type="InterPro" id="IPR050205">
    <property type="entry name" value="CDPK_Ser/Thr_kinases"/>
</dbReference>
<dbReference type="SMART" id="SM00220">
    <property type="entry name" value="S_TKc"/>
    <property type="match status" value="1"/>
</dbReference>
<reference evidence="8" key="1">
    <citation type="submission" date="2014-11" db="EMBL/GenBank/DDBJ databases">
        <authorList>
            <person name="Otto D Thomas"/>
            <person name="Naeem Raeece"/>
        </authorList>
    </citation>
    <scope>NUCLEOTIDE SEQUENCE</scope>
</reference>
<feature type="compositionally biased region" description="Basic and acidic residues" evidence="6">
    <location>
        <begin position="635"/>
        <end position="644"/>
    </location>
</feature>
<feature type="compositionally biased region" description="Low complexity" evidence="6">
    <location>
        <begin position="675"/>
        <end position="686"/>
    </location>
</feature>
<keyword evidence="3" id="KW-0547">Nucleotide-binding</keyword>